<name>A0A2M4D4P4_ANODA</name>
<feature type="chain" id="PRO_5014960616" description="Secreted protein" evidence="2">
    <location>
        <begin position="19"/>
        <end position="129"/>
    </location>
</feature>
<keyword evidence="1" id="KW-0812">Transmembrane</keyword>
<sequence>MRHSALLLLVLHWPLVEKVRPVVASNSWLRGGWQTIHRRDSVKAKPLYPVRQRHPATQGYAVSCGKQCCTKDRRDRQLRWIRTVALITFLHATRCSYFVYFFARWHPRDILGFLFLFPPRFARHFFTFD</sequence>
<keyword evidence="1" id="KW-0472">Membrane</keyword>
<feature type="signal peptide" evidence="2">
    <location>
        <begin position="1"/>
        <end position="18"/>
    </location>
</feature>
<evidence type="ECO:0000256" key="2">
    <source>
        <dbReference type="SAM" id="SignalP"/>
    </source>
</evidence>
<reference evidence="3" key="1">
    <citation type="submission" date="2018-01" db="EMBL/GenBank/DDBJ databases">
        <title>An insight into the sialome of Amazonian anophelines.</title>
        <authorList>
            <person name="Ribeiro J.M."/>
            <person name="Scarpassa V."/>
            <person name="Calvo E."/>
        </authorList>
    </citation>
    <scope>NUCLEOTIDE SEQUENCE</scope>
</reference>
<proteinExistence type="predicted"/>
<dbReference type="AlphaFoldDB" id="A0A2M4D4P4"/>
<dbReference type="EMBL" id="GGFL01008345">
    <property type="protein sequence ID" value="MBW72523.1"/>
    <property type="molecule type" value="Transcribed_RNA"/>
</dbReference>
<organism evidence="3">
    <name type="scientific">Anopheles darlingi</name>
    <name type="common">Mosquito</name>
    <dbReference type="NCBI Taxonomy" id="43151"/>
    <lineage>
        <taxon>Eukaryota</taxon>
        <taxon>Metazoa</taxon>
        <taxon>Ecdysozoa</taxon>
        <taxon>Arthropoda</taxon>
        <taxon>Hexapoda</taxon>
        <taxon>Insecta</taxon>
        <taxon>Pterygota</taxon>
        <taxon>Neoptera</taxon>
        <taxon>Endopterygota</taxon>
        <taxon>Diptera</taxon>
        <taxon>Nematocera</taxon>
        <taxon>Culicoidea</taxon>
        <taxon>Culicidae</taxon>
        <taxon>Anophelinae</taxon>
        <taxon>Anopheles</taxon>
    </lineage>
</organism>
<accession>A0A2M4D4P4</accession>
<keyword evidence="1" id="KW-1133">Transmembrane helix</keyword>
<evidence type="ECO:0000313" key="3">
    <source>
        <dbReference type="EMBL" id="MBW72523.1"/>
    </source>
</evidence>
<evidence type="ECO:0000256" key="1">
    <source>
        <dbReference type="SAM" id="Phobius"/>
    </source>
</evidence>
<evidence type="ECO:0008006" key="4">
    <source>
        <dbReference type="Google" id="ProtNLM"/>
    </source>
</evidence>
<protein>
    <recommendedName>
        <fullName evidence="4">Secreted protein</fullName>
    </recommendedName>
</protein>
<keyword evidence="2" id="KW-0732">Signal</keyword>
<feature type="transmembrane region" description="Helical" evidence="1">
    <location>
        <begin position="80"/>
        <end position="103"/>
    </location>
</feature>